<reference evidence="2 3" key="1">
    <citation type="submission" date="2012-10" db="EMBL/GenBank/DDBJ databases">
        <authorList>
            <person name="Zafar N."/>
            <person name="Inman J."/>
            <person name="Hall N."/>
            <person name="Lorenzi H."/>
            <person name="Caler E."/>
        </authorList>
    </citation>
    <scope>NUCLEOTIDE SEQUENCE [LARGE SCALE GENOMIC DNA]</scope>
    <source>
        <strain evidence="2 3">IP1</strain>
    </source>
</reference>
<dbReference type="InterPro" id="IPR000195">
    <property type="entry name" value="Rab-GAP-TBC_dom"/>
</dbReference>
<evidence type="ECO:0000259" key="1">
    <source>
        <dbReference type="PROSITE" id="PS50086"/>
    </source>
</evidence>
<proteinExistence type="predicted"/>
<name>A0A0A1TWK4_ENTIV</name>
<dbReference type="Proteomes" id="UP000014680">
    <property type="component" value="Unassembled WGS sequence"/>
</dbReference>
<sequence length="108" mass="13002">FVFAYKWIVLLFRRFIDDKYIFRIWDAVFAFPSSKFYYFIVVAIIKEYADDIIDNQMDFDDLFMLFQSLGNQIGDEIVFDADLLMQEFMHISQPNELSEFLKDDPIPK</sequence>
<dbReference type="RefSeq" id="XP_004184918.1">
    <property type="nucleotide sequence ID" value="XM_004184870.1"/>
</dbReference>
<gene>
    <name evidence="2" type="ORF">EIN_408210</name>
</gene>
<dbReference type="Pfam" id="PF00566">
    <property type="entry name" value="RabGAP-TBC"/>
    <property type="match status" value="1"/>
</dbReference>
<organism evidence="2 3">
    <name type="scientific">Entamoeba invadens IP1</name>
    <dbReference type="NCBI Taxonomy" id="370355"/>
    <lineage>
        <taxon>Eukaryota</taxon>
        <taxon>Amoebozoa</taxon>
        <taxon>Evosea</taxon>
        <taxon>Archamoebae</taxon>
        <taxon>Mastigamoebida</taxon>
        <taxon>Entamoebidae</taxon>
        <taxon>Entamoeba</taxon>
    </lineage>
</organism>
<dbReference type="OrthoDB" id="10264062at2759"/>
<evidence type="ECO:0000313" key="2">
    <source>
        <dbReference type="EMBL" id="ELP85572.1"/>
    </source>
</evidence>
<feature type="non-terminal residue" evidence="2">
    <location>
        <position position="1"/>
    </location>
</feature>
<protein>
    <submittedName>
        <fullName evidence="2">TBC/Rab gtpase activating domain containing protein</fullName>
    </submittedName>
</protein>
<keyword evidence="3" id="KW-1185">Reference proteome</keyword>
<dbReference type="Gene3D" id="1.10.472.80">
    <property type="entry name" value="Ypt/Rab-GAP domain of gyp1p, domain 3"/>
    <property type="match status" value="1"/>
</dbReference>
<dbReference type="EMBL" id="KB207048">
    <property type="protein sequence ID" value="ELP85572.1"/>
    <property type="molecule type" value="Genomic_DNA"/>
</dbReference>
<dbReference type="InterPro" id="IPR035969">
    <property type="entry name" value="Rab-GAP_TBC_sf"/>
</dbReference>
<dbReference type="VEuPathDB" id="AmoebaDB:EIN_408210"/>
<accession>A0A0A1TWK4</accession>
<dbReference type="GeneID" id="14884647"/>
<feature type="domain" description="Rab-GAP TBC" evidence="1">
    <location>
        <begin position="1"/>
        <end position="32"/>
    </location>
</feature>
<dbReference type="PROSITE" id="PS50086">
    <property type="entry name" value="TBC_RABGAP"/>
    <property type="match status" value="1"/>
</dbReference>
<dbReference type="KEGG" id="eiv:EIN_408210"/>
<dbReference type="AlphaFoldDB" id="A0A0A1TWK4"/>
<dbReference type="SUPFAM" id="SSF47923">
    <property type="entry name" value="Ypt/Rab-GAP domain of gyp1p"/>
    <property type="match status" value="1"/>
</dbReference>
<evidence type="ECO:0000313" key="3">
    <source>
        <dbReference type="Proteomes" id="UP000014680"/>
    </source>
</evidence>